<reference evidence="2 3" key="1">
    <citation type="submission" date="2017-12" db="EMBL/GenBank/DDBJ databases">
        <title>Anaerobic carbon monoxide metabolism by Pleomorphomonas carboxyditropha sp. nov., a new mesophilic hydrogenogenic carboxidotroph.</title>
        <authorList>
            <person name="Esquivel-Elizondo S."/>
            <person name="Krajmalnik-Brown R."/>
        </authorList>
    </citation>
    <scope>NUCLEOTIDE SEQUENCE [LARGE SCALE GENOMIC DNA]</scope>
    <source>
        <strain evidence="2 3">R5-392</strain>
    </source>
</reference>
<comment type="caution">
    <text evidence="2">The sequence shown here is derived from an EMBL/GenBank/DDBJ whole genome shotgun (WGS) entry which is preliminary data.</text>
</comment>
<proteinExistence type="predicted"/>
<feature type="signal peptide" evidence="1">
    <location>
        <begin position="1"/>
        <end position="19"/>
    </location>
</feature>
<protein>
    <recommendedName>
        <fullName evidence="4">Spore coat protein U domain-containing protein</fullName>
    </recommendedName>
</protein>
<feature type="chain" id="PRO_5015065722" description="Spore coat protein U domain-containing protein" evidence="1">
    <location>
        <begin position="20"/>
        <end position="127"/>
    </location>
</feature>
<name>A0A1I4T9C8_9HYPH</name>
<dbReference type="Proteomes" id="UP000233491">
    <property type="component" value="Unassembled WGS sequence"/>
</dbReference>
<dbReference type="OrthoDB" id="7679074at2"/>
<evidence type="ECO:0008006" key="4">
    <source>
        <dbReference type="Google" id="ProtNLM"/>
    </source>
</evidence>
<evidence type="ECO:0000313" key="3">
    <source>
        <dbReference type="Proteomes" id="UP000233491"/>
    </source>
</evidence>
<organism evidence="2 3">
    <name type="scientific">Pleomorphomonas diazotrophica</name>
    <dbReference type="NCBI Taxonomy" id="1166257"/>
    <lineage>
        <taxon>Bacteria</taxon>
        <taxon>Pseudomonadati</taxon>
        <taxon>Pseudomonadota</taxon>
        <taxon>Alphaproteobacteria</taxon>
        <taxon>Hyphomicrobiales</taxon>
        <taxon>Pleomorphomonadaceae</taxon>
        <taxon>Pleomorphomonas</taxon>
    </lineage>
</organism>
<dbReference type="RefSeq" id="WP_101288791.1">
    <property type="nucleotide sequence ID" value="NZ_FOUQ01000005.1"/>
</dbReference>
<dbReference type="EMBL" id="PJNW01000005">
    <property type="protein sequence ID" value="PKR89482.1"/>
    <property type="molecule type" value="Genomic_DNA"/>
</dbReference>
<keyword evidence="3" id="KW-1185">Reference proteome</keyword>
<accession>A0A1I4T9C8</accession>
<sequence length="127" mass="14142">MRSLIAAAVLLQVITSAYAENLTYDLKSGQTVSELMYIRLENCVAYGQYRTKVLKQPAHGKLVIRSETFVNMVPPCDGRKFVGTRLSYTAAKGFRGTDRLSVSLGYPIDSSGMQYSYTTYDVTLNVH</sequence>
<evidence type="ECO:0000256" key="1">
    <source>
        <dbReference type="SAM" id="SignalP"/>
    </source>
</evidence>
<gene>
    <name evidence="2" type="ORF">CXZ10_08885</name>
</gene>
<dbReference type="AlphaFoldDB" id="A0A1I4T9C8"/>
<keyword evidence="1" id="KW-0732">Signal</keyword>
<evidence type="ECO:0000313" key="2">
    <source>
        <dbReference type="EMBL" id="PKR89482.1"/>
    </source>
</evidence>